<comment type="caution">
    <text evidence="2">The sequence shown here is derived from an EMBL/GenBank/DDBJ whole genome shotgun (WGS) entry which is preliminary data.</text>
</comment>
<dbReference type="SUPFAM" id="SSF49785">
    <property type="entry name" value="Galactose-binding domain-like"/>
    <property type="match status" value="1"/>
</dbReference>
<evidence type="ECO:0000259" key="1">
    <source>
        <dbReference type="PROSITE" id="PS50022"/>
    </source>
</evidence>
<accession>A0A9K3CTZ3</accession>
<gene>
    <name evidence="2" type="ORF">KIPB_004114</name>
</gene>
<feature type="domain" description="F5/8 type C" evidence="1">
    <location>
        <begin position="191"/>
        <end position="298"/>
    </location>
</feature>
<dbReference type="InterPro" id="IPR000421">
    <property type="entry name" value="FA58C"/>
</dbReference>
<dbReference type="InterPro" id="IPR008979">
    <property type="entry name" value="Galactose-bd-like_sf"/>
</dbReference>
<dbReference type="Gene3D" id="2.60.120.260">
    <property type="entry name" value="Galactose-binding domain-like"/>
    <property type="match status" value="1"/>
</dbReference>
<dbReference type="EMBL" id="BDIP01000849">
    <property type="protein sequence ID" value="GIQ82892.1"/>
    <property type="molecule type" value="Genomic_DNA"/>
</dbReference>
<evidence type="ECO:0000313" key="3">
    <source>
        <dbReference type="Proteomes" id="UP000265618"/>
    </source>
</evidence>
<dbReference type="PANTHER" id="PTHR24543:SF335">
    <property type="entry name" value="EGF-LIKE REPEAT AND DISCOIDIN I-LIKE DOMAIN-CONTAINING PROTEIN 3"/>
    <property type="match status" value="1"/>
</dbReference>
<organism evidence="2 3">
    <name type="scientific">Kipferlia bialata</name>
    <dbReference type="NCBI Taxonomy" id="797122"/>
    <lineage>
        <taxon>Eukaryota</taxon>
        <taxon>Metamonada</taxon>
        <taxon>Carpediemonas-like organisms</taxon>
        <taxon>Kipferlia</taxon>
    </lineage>
</organism>
<proteinExistence type="predicted"/>
<dbReference type="Proteomes" id="UP000265618">
    <property type="component" value="Unassembled WGS sequence"/>
</dbReference>
<sequence length="300" mass="33333">MESKLSGIVYRSPTAAPTRIIDLIHPLFFIHSRGHRSYSLIETLLAMQHRQNCLIDDLRKQLDTQTQSNTAMVEQIHALSETVEGLKREREESDAPASLSPSEGVSELAYAKATLLKGFTLNPKSTPIASLHPDAPSALAAIQRHYPNHTLMEAVEERAARMDFSSMAIHNCSDHHSEYRLTKRQFTAIGAWCPFGSGLGQNAQVTFDRPVVVVGVATAGRPSDDQWVTSYKVEVLATDTVPRTWVAAEPDVKEYKGNTDRHTIVLQTFGNPVVAKQVRITPLGNQGHPSMRFEVYAWAY</sequence>
<dbReference type="OrthoDB" id="9973968at2759"/>
<dbReference type="PROSITE" id="PS50022">
    <property type="entry name" value="FA58C_3"/>
    <property type="match status" value="1"/>
</dbReference>
<dbReference type="SMART" id="SM00231">
    <property type="entry name" value="FA58C"/>
    <property type="match status" value="1"/>
</dbReference>
<keyword evidence="3" id="KW-1185">Reference proteome</keyword>
<evidence type="ECO:0000313" key="2">
    <source>
        <dbReference type="EMBL" id="GIQ82892.1"/>
    </source>
</evidence>
<protein>
    <recommendedName>
        <fullName evidence="1">F5/8 type C domain-containing protein</fullName>
    </recommendedName>
</protein>
<reference evidence="2 3" key="1">
    <citation type="journal article" date="2018" name="PLoS ONE">
        <title>The draft genome of Kipferlia bialata reveals reductive genome evolution in fornicate parasites.</title>
        <authorList>
            <person name="Tanifuji G."/>
            <person name="Takabayashi S."/>
            <person name="Kume K."/>
            <person name="Takagi M."/>
            <person name="Nakayama T."/>
            <person name="Kamikawa R."/>
            <person name="Inagaki Y."/>
            <person name="Hashimoto T."/>
        </authorList>
    </citation>
    <scope>NUCLEOTIDE SEQUENCE [LARGE SCALE GENOMIC DNA]</scope>
    <source>
        <strain evidence="2">NY0173</strain>
    </source>
</reference>
<dbReference type="PANTHER" id="PTHR24543">
    <property type="entry name" value="MULTICOPPER OXIDASE-RELATED"/>
    <property type="match status" value="1"/>
</dbReference>
<name>A0A9K3CTZ3_9EUKA</name>
<dbReference type="Pfam" id="PF00754">
    <property type="entry name" value="F5_F8_type_C"/>
    <property type="match status" value="1"/>
</dbReference>
<dbReference type="AlphaFoldDB" id="A0A9K3CTZ3"/>